<dbReference type="SMART" id="SM01100">
    <property type="entry name" value="CRAL_TRIO_N"/>
    <property type="match status" value="1"/>
</dbReference>
<proteinExistence type="predicted"/>
<gene>
    <name evidence="3" type="ORF">CLUMA_CG006258</name>
</gene>
<dbReference type="Gene3D" id="3.40.525.10">
    <property type="entry name" value="CRAL-TRIO lipid binding domain"/>
    <property type="match status" value="1"/>
</dbReference>
<evidence type="ECO:0000259" key="2">
    <source>
        <dbReference type="SMART" id="SM01100"/>
    </source>
</evidence>
<dbReference type="SMART" id="SM00516">
    <property type="entry name" value="SEC14"/>
    <property type="match status" value="1"/>
</dbReference>
<name>A0A1J1HZN0_9DIPT</name>
<evidence type="ECO:0000259" key="1">
    <source>
        <dbReference type="SMART" id="SM00516"/>
    </source>
</evidence>
<dbReference type="AlphaFoldDB" id="A0A1J1HZN0"/>
<dbReference type="PANTHER" id="PTHR10174:SF120">
    <property type="entry name" value="CELLULAR RETINALDEHYDE BINDING PROTEIN"/>
    <property type="match status" value="1"/>
</dbReference>
<protein>
    <submittedName>
        <fullName evidence="3">CLUMA_CG006258, isoform A</fullName>
    </submittedName>
</protein>
<dbReference type="EMBL" id="CVRI01000035">
    <property type="protein sequence ID" value="CRK92780.1"/>
    <property type="molecule type" value="Genomic_DNA"/>
</dbReference>
<dbReference type="PRINTS" id="PR00180">
    <property type="entry name" value="CRETINALDHBP"/>
</dbReference>
<dbReference type="InterPro" id="IPR001251">
    <property type="entry name" value="CRAL-TRIO_dom"/>
</dbReference>
<dbReference type="PANTHER" id="PTHR10174">
    <property type="entry name" value="ALPHA-TOCOPHEROL TRANSFER PROTEIN-RELATED"/>
    <property type="match status" value="1"/>
</dbReference>
<dbReference type="STRING" id="568069.A0A1J1HZN0"/>
<dbReference type="SUPFAM" id="SSF52087">
    <property type="entry name" value="CRAL/TRIO domain"/>
    <property type="match status" value="1"/>
</dbReference>
<keyword evidence="4" id="KW-1185">Reference proteome</keyword>
<dbReference type="InterPro" id="IPR011074">
    <property type="entry name" value="CRAL/TRIO_N_dom"/>
</dbReference>
<feature type="domain" description="CRAL-TRIO" evidence="1">
    <location>
        <begin position="119"/>
        <end position="275"/>
    </location>
</feature>
<dbReference type="Pfam" id="PF00650">
    <property type="entry name" value="CRAL_TRIO"/>
    <property type="match status" value="1"/>
</dbReference>
<evidence type="ECO:0000313" key="3">
    <source>
        <dbReference type="EMBL" id="CRK92780.1"/>
    </source>
</evidence>
<feature type="domain" description="CRAL/TRIO N-terminal" evidence="2">
    <location>
        <begin position="70"/>
        <end position="95"/>
    </location>
</feature>
<reference evidence="3 4" key="1">
    <citation type="submission" date="2015-04" db="EMBL/GenBank/DDBJ databases">
        <authorList>
            <person name="Syromyatnikov M.Y."/>
            <person name="Popov V.N."/>
        </authorList>
    </citation>
    <scope>NUCLEOTIDE SEQUENCE [LARGE SCALE GENOMIC DNA]</scope>
</reference>
<dbReference type="SUPFAM" id="SSF46938">
    <property type="entry name" value="CRAL/TRIO N-terminal domain"/>
    <property type="match status" value="1"/>
</dbReference>
<dbReference type="Gene3D" id="1.10.8.20">
    <property type="entry name" value="N-terminal domain of phosphatidylinositol transfer protein sec14p"/>
    <property type="match status" value="1"/>
</dbReference>
<dbReference type="OrthoDB" id="1434354at2759"/>
<dbReference type="GO" id="GO:0016020">
    <property type="term" value="C:membrane"/>
    <property type="evidence" value="ECO:0007669"/>
    <property type="project" value="TreeGrafter"/>
</dbReference>
<evidence type="ECO:0000313" key="4">
    <source>
        <dbReference type="Proteomes" id="UP000183832"/>
    </source>
</evidence>
<dbReference type="Proteomes" id="UP000183832">
    <property type="component" value="Unassembled WGS sequence"/>
</dbReference>
<sequence length="338" mass="38673">MATTKVLLNFSWSKSKPESAKHKKESKISESALQLAKSELREDKKTREQSLVQMREWLKKNYDVENVRTDDTFLLRFLRNKKFSVPMAQQQLLKYLNMRRVMGHLAYNLDFLSPGVKNLIDNGYIMISPIRDICGRRTVLYFANGLNGVEYEYSDQVKAHSIAYEILMESQEEQILGVVHIGDFAGASTSHVSIWKNPLEFLKILKWGEQSIPLRHKEIHLYHISPLLKYVVDAGKSIISSKMKERVHVHVTAEDLKKEINSKDVLPSELGGKVPMAEMIQLFKSELTSSRNTLLSLDKMQILNDAGIIGRRNCNKNNNTVSASSDQVVGSFRKLEFD</sequence>
<organism evidence="3 4">
    <name type="scientific">Clunio marinus</name>
    <dbReference type="NCBI Taxonomy" id="568069"/>
    <lineage>
        <taxon>Eukaryota</taxon>
        <taxon>Metazoa</taxon>
        <taxon>Ecdysozoa</taxon>
        <taxon>Arthropoda</taxon>
        <taxon>Hexapoda</taxon>
        <taxon>Insecta</taxon>
        <taxon>Pterygota</taxon>
        <taxon>Neoptera</taxon>
        <taxon>Endopterygota</taxon>
        <taxon>Diptera</taxon>
        <taxon>Nematocera</taxon>
        <taxon>Chironomoidea</taxon>
        <taxon>Chironomidae</taxon>
        <taxon>Clunio</taxon>
    </lineage>
</organism>
<accession>A0A1J1HZN0</accession>
<dbReference type="InterPro" id="IPR036865">
    <property type="entry name" value="CRAL-TRIO_dom_sf"/>
</dbReference>
<dbReference type="InterPro" id="IPR036273">
    <property type="entry name" value="CRAL/TRIO_N_dom_sf"/>
</dbReference>
<dbReference type="GO" id="GO:1902936">
    <property type="term" value="F:phosphatidylinositol bisphosphate binding"/>
    <property type="evidence" value="ECO:0007669"/>
    <property type="project" value="TreeGrafter"/>
</dbReference>
<dbReference type="Gene3D" id="1.20.5.1200">
    <property type="entry name" value="Alpha-tocopherol transfer"/>
    <property type="match status" value="1"/>
</dbReference>